<gene>
    <name evidence="4" type="ORF">DGD08_14780</name>
</gene>
<dbReference type="GO" id="GO:0046872">
    <property type="term" value="F:metal ion binding"/>
    <property type="evidence" value="ECO:0007669"/>
    <property type="project" value="UniProtKB-KW"/>
</dbReference>
<dbReference type="Gene3D" id="3.40.630.10">
    <property type="entry name" value="Zn peptidases"/>
    <property type="match status" value="1"/>
</dbReference>
<dbReference type="Pfam" id="PF07687">
    <property type="entry name" value="M20_dimer"/>
    <property type="match status" value="1"/>
</dbReference>
<comment type="caution">
    <text evidence="4">The sequence shown here is derived from an EMBL/GenBank/DDBJ whole genome shotgun (WGS) entry which is preliminary data.</text>
</comment>
<evidence type="ECO:0000313" key="4">
    <source>
        <dbReference type="EMBL" id="HCT58467.1"/>
    </source>
</evidence>
<dbReference type="SUPFAM" id="SSF55031">
    <property type="entry name" value="Bacterial exopeptidase dimerisation domain"/>
    <property type="match status" value="1"/>
</dbReference>
<accession>A0A3D4VDP0</accession>
<name>A0A3D4VDP0_9BACT</name>
<evidence type="ECO:0000259" key="3">
    <source>
        <dbReference type="Pfam" id="PF07687"/>
    </source>
</evidence>
<evidence type="ECO:0000313" key="5">
    <source>
        <dbReference type="Proteomes" id="UP000264071"/>
    </source>
</evidence>
<dbReference type="InterPro" id="IPR050072">
    <property type="entry name" value="Peptidase_M20A"/>
</dbReference>
<reference evidence="4 5" key="1">
    <citation type="journal article" date="2018" name="Nat. Biotechnol.">
        <title>A standardized bacterial taxonomy based on genome phylogeny substantially revises the tree of life.</title>
        <authorList>
            <person name="Parks D.H."/>
            <person name="Chuvochina M."/>
            <person name="Waite D.W."/>
            <person name="Rinke C."/>
            <person name="Skarshewski A."/>
            <person name="Chaumeil P.A."/>
            <person name="Hugenholtz P."/>
        </authorList>
    </citation>
    <scope>NUCLEOTIDE SEQUENCE [LARGE SCALE GENOMIC DNA]</scope>
    <source>
        <strain evidence="4">UBA8844</strain>
    </source>
</reference>
<proteinExistence type="predicted"/>
<protein>
    <recommendedName>
        <fullName evidence="3">Peptidase M20 dimerisation domain-containing protein</fullName>
    </recommendedName>
</protein>
<dbReference type="Gene3D" id="3.30.70.360">
    <property type="match status" value="1"/>
</dbReference>
<dbReference type="SUPFAM" id="SSF53187">
    <property type="entry name" value="Zn-dependent exopeptidases"/>
    <property type="match status" value="1"/>
</dbReference>
<sequence length="411" mass="43561">MFGASAPDAWIDTLVDHWRGRQEWILAHQMDIAGIAAPTGAEERRAAHVESQLRAMEGIDTHRDRHGNVCAVMVPASAGAGVDRAPLVCLAHLDTVFDRETPLVIHREGSIVRCPGIGDNSRGLAVLLALAQTLGAADVRGRLARPVHLIATVGEEGIGDLRGARGWFDDRSAASHIDPFAVIAIDGPGDDTVVHRAPGSVRLRITVTGPGGHSWTDADTVSPVAAVGHLIAGISRLAHERPSGTTIAATRVSGGESLTAIPTQCWVDIDIRGIRQADIDGLRASTMTLLSRAIQEERSRHPRTTLDLQVTVLGERPAGSISEQHRLVRAAVVATAAVGRDARPAIASTDANIPLSRGIPAIALGAGGTGGGAHTRDEWYDDRDSHRGVERLLRLVLTLATSRPSIDDLER</sequence>
<dbReference type="PANTHER" id="PTHR43808">
    <property type="entry name" value="ACETYLORNITHINE DEACETYLASE"/>
    <property type="match status" value="1"/>
</dbReference>
<dbReference type="InterPro" id="IPR011650">
    <property type="entry name" value="Peptidase_M20_dimer"/>
</dbReference>
<dbReference type="GO" id="GO:0016787">
    <property type="term" value="F:hydrolase activity"/>
    <property type="evidence" value="ECO:0007669"/>
    <property type="project" value="UniProtKB-KW"/>
</dbReference>
<evidence type="ECO:0000256" key="2">
    <source>
        <dbReference type="ARBA" id="ARBA00022801"/>
    </source>
</evidence>
<feature type="domain" description="Peptidase M20 dimerisation" evidence="3">
    <location>
        <begin position="199"/>
        <end position="292"/>
    </location>
</feature>
<dbReference type="PANTHER" id="PTHR43808:SF17">
    <property type="entry name" value="PEPTIDASE M20"/>
    <property type="match status" value="1"/>
</dbReference>
<dbReference type="Proteomes" id="UP000264071">
    <property type="component" value="Unassembled WGS sequence"/>
</dbReference>
<dbReference type="Pfam" id="PF01546">
    <property type="entry name" value="Peptidase_M20"/>
    <property type="match status" value="1"/>
</dbReference>
<dbReference type="OMA" id="MIFRERT"/>
<dbReference type="InterPro" id="IPR036264">
    <property type="entry name" value="Bact_exopeptidase_dim_dom"/>
</dbReference>
<dbReference type="InterPro" id="IPR002933">
    <property type="entry name" value="Peptidase_M20"/>
</dbReference>
<dbReference type="EMBL" id="DPIY01000010">
    <property type="protein sequence ID" value="HCT58467.1"/>
    <property type="molecule type" value="Genomic_DNA"/>
</dbReference>
<keyword evidence="2" id="KW-0378">Hydrolase</keyword>
<dbReference type="AlphaFoldDB" id="A0A3D4VDP0"/>
<evidence type="ECO:0000256" key="1">
    <source>
        <dbReference type="ARBA" id="ARBA00022723"/>
    </source>
</evidence>
<organism evidence="4 5">
    <name type="scientific">Gemmatimonas aurantiaca</name>
    <dbReference type="NCBI Taxonomy" id="173480"/>
    <lineage>
        <taxon>Bacteria</taxon>
        <taxon>Pseudomonadati</taxon>
        <taxon>Gemmatimonadota</taxon>
        <taxon>Gemmatimonadia</taxon>
        <taxon>Gemmatimonadales</taxon>
        <taxon>Gemmatimonadaceae</taxon>
        <taxon>Gemmatimonas</taxon>
    </lineage>
</organism>
<keyword evidence="1" id="KW-0479">Metal-binding</keyword>